<dbReference type="Proteomes" id="UP000001977">
    <property type="component" value="Chromosome"/>
</dbReference>
<dbReference type="AlphaFoldDB" id="Q2KZV2"/>
<gene>
    <name evidence="2" type="ordered locus">BAV2014</name>
</gene>
<keyword evidence="3" id="KW-1185">Reference proteome</keyword>
<protein>
    <submittedName>
        <fullName evidence="2">Exported protein</fullName>
    </submittedName>
</protein>
<proteinExistence type="predicted"/>
<sequence length="146" mass="15142">MKKIHERSLLAALLMAGAMTVSGAALAQDLPLLPQTQQQGDVQFLSGGIGDGQSGAIKAAASKYRLMLTFVQRGPGGVGEYLADIPVDIVNAKGQSVLKTVAQGPFLLANLPAGSYTVKASSNGAEKSTRVTIGKSGTARAIFEWR</sequence>
<dbReference type="STRING" id="360910.BAV2014"/>
<evidence type="ECO:0000313" key="2">
    <source>
        <dbReference type="EMBL" id="CAJ49623.1"/>
    </source>
</evidence>
<dbReference type="Gene3D" id="2.60.40.1120">
    <property type="entry name" value="Carboxypeptidase-like, regulatory domain"/>
    <property type="match status" value="1"/>
</dbReference>
<dbReference type="GeneID" id="92934924"/>
<dbReference type="eggNOG" id="ENOG503310H">
    <property type="taxonomic scope" value="Bacteria"/>
</dbReference>
<dbReference type="OrthoDB" id="8926484at2"/>
<accession>Q2KZV2</accession>
<name>Q2KZV2_BORA1</name>
<feature type="chain" id="PRO_5004211659" evidence="1">
    <location>
        <begin position="28"/>
        <end position="146"/>
    </location>
</feature>
<reference evidence="2 3" key="1">
    <citation type="journal article" date="2006" name="J. Bacteriol.">
        <title>Comparison of the genome sequence of the poultry pathogen Bordetella avium with those of B. bronchiseptica, B. pertussis, and B. parapertussis reveals extensive diversity in surface structures associated with host interaction.</title>
        <authorList>
            <person name="Sebaihia M."/>
            <person name="Preston A."/>
            <person name="Maskell D.J."/>
            <person name="Kuzmiak H."/>
            <person name="Connell T.D."/>
            <person name="King N.D."/>
            <person name="Orndorff P.E."/>
            <person name="Miyamoto D.M."/>
            <person name="Thomson N.R."/>
            <person name="Harris D."/>
            <person name="Goble A."/>
            <person name="Lord A."/>
            <person name="Murphy L."/>
            <person name="Quail M.A."/>
            <person name="Rutter S."/>
            <person name="Squares R."/>
            <person name="Squares S."/>
            <person name="Woodward J."/>
            <person name="Parkhill J."/>
            <person name="Temple L.M."/>
        </authorList>
    </citation>
    <scope>NUCLEOTIDE SEQUENCE [LARGE SCALE GENOMIC DNA]</scope>
    <source>
        <strain evidence="2 3">197N</strain>
    </source>
</reference>
<dbReference type="KEGG" id="bav:BAV2014"/>
<dbReference type="HOGENOM" id="CLU_121829_1_0_4"/>
<feature type="signal peptide" evidence="1">
    <location>
        <begin position="1"/>
        <end position="27"/>
    </location>
</feature>
<organism evidence="2 3">
    <name type="scientific">Bordetella avium (strain 197N)</name>
    <dbReference type="NCBI Taxonomy" id="360910"/>
    <lineage>
        <taxon>Bacteria</taxon>
        <taxon>Pseudomonadati</taxon>
        <taxon>Pseudomonadota</taxon>
        <taxon>Betaproteobacteria</taxon>
        <taxon>Burkholderiales</taxon>
        <taxon>Alcaligenaceae</taxon>
        <taxon>Bordetella</taxon>
    </lineage>
</organism>
<evidence type="ECO:0000256" key="1">
    <source>
        <dbReference type="SAM" id="SignalP"/>
    </source>
</evidence>
<dbReference type="RefSeq" id="WP_012417680.1">
    <property type="nucleotide sequence ID" value="NC_010645.1"/>
</dbReference>
<evidence type="ECO:0000313" key="3">
    <source>
        <dbReference type="Proteomes" id="UP000001977"/>
    </source>
</evidence>
<keyword evidence="1" id="KW-0732">Signal</keyword>
<dbReference type="EMBL" id="AM167904">
    <property type="protein sequence ID" value="CAJ49623.1"/>
    <property type="molecule type" value="Genomic_DNA"/>
</dbReference>